<dbReference type="AlphaFoldDB" id="A0A4Y2NVB9"/>
<dbReference type="Proteomes" id="UP000499080">
    <property type="component" value="Unassembled WGS sequence"/>
</dbReference>
<organism evidence="2 3">
    <name type="scientific">Araneus ventricosus</name>
    <name type="common">Orbweaver spider</name>
    <name type="synonym">Epeira ventricosa</name>
    <dbReference type="NCBI Taxonomy" id="182803"/>
    <lineage>
        <taxon>Eukaryota</taxon>
        <taxon>Metazoa</taxon>
        <taxon>Ecdysozoa</taxon>
        <taxon>Arthropoda</taxon>
        <taxon>Chelicerata</taxon>
        <taxon>Arachnida</taxon>
        <taxon>Araneae</taxon>
        <taxon>Araneomorphae</taxon>
        <taxon>Entelegynae</taxon>
        <taxon>Araneoidea</taxon>
        <taxon>Araneidae</taxon>
        <taxon>Araneus</taxon>
    </lineage>
</organism>
<evidence type="ECO:0000313" key="2">
    <source>
        <dbReference type="EMBL" id="GBN43545.1"/>
    </source>
</evidence>
<accession>A0A4Y2NVB9</accession>
<feature type="region of interest" description="Disordered" evidence="1">
    <location>
        <begin position="1"/>
        <end position="25"/>
    </location>
</feature>
<reference evidence="2 3" key="1">
    <citation type="journal article" date="2019" name="Sci. Rep.">
        <title>Orb-weaving spider Araneus ventricosus genome elucidates the spidroin gene catalogue.</title>
        <authorList>
            <person name="Kono N."/>
            <person name="Nakamura H."/>
            <person name="Ohtoshi R."/>
            <person name="Moran D.A.P."/>
            <person name="Shinohara A."/>
            <person name="Yoshida Y."/>
            <person name="Fujiwara M."/>
            <person name="Mori M."/>
            <person name="Tomita M."/>
            <person name="Arakawa K."/>
        </authorList>
    </citation>
    <scope>NUCLEOTIDE SEQUENCE [LARGE SCALE GENOMIC DNA]</scope>
</reference>
<evidence type="ECO:0000256" key="1">
    <source>
        <dbReference type="SAM" id="MobiDB-lite"/>
    </source>
</evidence>
<evidence type="ECO:0000313" key="3">
    <source>
        <dbReference type="Proteomes" id="UP000499080"/>
    </source>
</evidence>
<keyword evidence="3" id="KW-1185">Reference proteome</keyword>
<dbReference type="EMBL" id="BGPR01211785">
    <property type="protein sequence ID" value="GBN43545.1"/>
    <property type="molecule type" value="Genomic_DNA"/>
</dbReference>
<name>A0A4Y2NVB9_ARAVE</name>
<feature type="non-terminal residue" evidence="2">
    <location>
        <position position="108"/>
    </location>
</feature>
<sequence>MINKPRATADEGNQLKSSNSVQARRLSSVLPPEACTSPMWIGLFTPPNRFQVITVGCENDAFEPDEKLTYPPIGRMGQQSRLSVPDFLAVVVPGRRKTSTLSVQENTD</sequence>
<gene>
    <name evidence="2" type="ORF">AVEN_160149_1</name>
</gene>
<dbReference type="OrthoDB" id="6431907at2759"/>
<protein>
    <submittedName>
        <fullName evidence="2">Uncharacterized protein</fullName>
    </submittedName>
</protein>
<proteinExistence type="predicted"/>
<comment type="caution">
    <text evidence="2">The sequence shown here is derived from an EMBL/GenBank/DDBJ whole genome shotgun (WGS) entry which is preliminary data.</text>
</comment>